<keyword evidence="4" id="KW-1185">Reference proteome</keyword>
<protein>
    <submittedName>
        <fullName evidence="2">Uncharacterized protein</fullName>
    </submittedName>
</protein>
<dbReference type="EMBL" id="CAJNNV010030603">
    <property type="protein sequence ID" value="CAE8633042.1"/>
    <property type="molecule type" value="Genomic_DNA"/>
</dbReference>
<dbReference type="Proteomes" id="UP000654075">
    <property type="component" value="Unassembled WGS sequence"/>
</dbReference>
<proteinExistence type="predicted"/>
<gene>
    <name evidence="2" type="ORF">PGLA1383_LOCUS48955</name>
    <name evidence="3" type="ORF">PGLA2088_LOCUS45135</name>
</gene>
<sequence length="113" mass="12902">VRLPAEVVQQEEKLEKQQEHQEAQSEESQCPPTPDRLFTTTSVVIPEEGEKEQVEVEQQQQQQPQVKGSQFPKKSPIDSLYQELCHSLDRWLLCPCIGGKVLHFAHQQPGSKT</sequence>
<comment type="caution">
    <text evidence="2">The sequence shown here is derived from an EMBL/GenBank/DDBJ whole genome shotgun (WGS) entry which is preliminary data.</text>
</comment>
<accession>A0A813H5E6</accession>
<feature type="non-terminal residue" evidence="2">
    <location>
        <position position="113"/>
    </location>
</feature>
<feature type="compositionally biased region" description="Basic and acidic residues" evidence="1">
    <location>
        <begin position="10"/>
        <end position="23"/>
    </location>
</feature>
<feature type="region of interest" description="Disordered" evidence="1">
    <location>
        <begin position="49"/>
        <end position="74"/>
    </location>
</feature>
<name>A0A813H5E6_POLGL</name>
<dbReference type="EMBL" id="CAJNNW010035549">
    <property type="protein sequence ID" value="CAE8728452.1"/>
    <property type="molecule type" value="Genomic_DNA"/>
</dbReference>
<reference evidence="2" key="1">
    <citation type="submission" date="2021-02" db="EMBL/GenBank/DDBJ databases">
        <authorList>
            <person name="Dougan E. K."/>
            <person name="Rhodes N."/>
            <person name="Thang M."/>
            <person name="Chan C."/>
        </authorList>
    </citation>
    <scope>NUCLEOTIDE SEQUENCE</scope>
</reference>
<dbReference type="Proteomes" id="UP000626109">
    <property type="component" value="Unassembled WGS sequence"/>
</dbReference>
<evidence type="ECO:0000313" key="4">
    <source>
        <dbReference type="Proteomes" id="UP000654075"/>
    </source>
</evidence>
<evidence type="ECO:0000313" key="3">
    <source>
        <dbReference type="EMBL" id="CAE8728452.1"/>
    </source>
</evidence>
<organism evidence="2 4">
    <name type="scientific">Polarella glacialis</name>
    <name type="common">Dinoflagellate</name>
    <dbReference type="NCBI Taxonomy" id="89957"/>
    <lineage>
        <taxon>Eukaryota</taxon>
        <taxon>Sar</taxon>
        <taxon>Alveolata</taxon>
        <taxon>Dinophyceae</taxon>
        <taxon>Suessiales</taxon>
        <taxon>Suessiaceae</taxon>
        <taxon>Polarella</taxon>
    </lineage>
</organism>
<feature type="region of interest" description="Disordered" evidence="1">
    <location>
        <begin position="1"/>
        <end position="37"/>
    </location>
</feature>
<feature type="compositionally biased region" description="Low complexity" evidence="1">
    <location>
        <begin position="56"/>
        <end position="68"/>
    </location>
</feature>
<dbReference type="AlphaFoldDB" id="A0A813H5E6"/>
<evidence type="ECO:0000256" key="1">
    <source>
        <dbReference type="SAM" id="MobiDB-lite"/>
    </source>
</evidence>
<evidence type="ECO:0000313" key="2">
    <source>
        <dbReference type="EMBL" id="CAE8633042.1"/>
    </source>
</evidence>